<feature type="domain" description="DUF4113" evidence="1">
    <location>
        <begin position="48"/>
        <end position="98"/>
    </location>
</feature>
<keyword evidence="3" id="KW-1185">Reference proteome</keyword>
<evidence type="ECO:0000313" key="2">
    <source>
        <dbReference type="EMBL" id="KKO71858.1"/>
    </source>
</evidence>
<organism evidence="2 3">
    <name type="scientific">Kerstersia gyiorum</name>
    <dbReference type="NCBI Taxonomy" id="206506"/>
    <lineage>
        <taxon>Bacteria</taxon>
        <taxon>Pseudomonadati</taxon>
        <taxon>Pseudomonadota</taxon>
        <taxon>Betaproteobacteria</taxon>
        <taxon>Burkholderiales</taxon>
        <taxon>Alcaligenaceae</taxon>
        <taxon>Kerstersia</taxon>
    </lineage>
</organism>
<evidence type="ECO:0000259" key="1">
    <source>
        <dbReference type="Pfam" id="PF13438"/>
    </source>
</evidence>
<dbReference type="Proteomes" id="UP000078084">
    <property type="component" value="Unassembled WGS sequence"/>
</dbReference>
<comment type="caution">
    <text evidence="2">The sequence shown here is derived from an EMBL/GenBank/DDBJ whole genome shotgun (WGS) entry which is preliminary data.</text>
</comment>
<proteinExistence type="predicted"/>
<name>A0A171KSJ1_9BURK</name>
<gene>
    <name evidence="2" type="ORF">AAV32_09835</name>
</gene>
<dbReference type="Pfam" id="PF13438">
    <property type="entry name" value="DUF4113"/>
    <property type="match status" value="1"/>
</dbReference>
<sequence>MQCGFPSPAEDHQQERLDVSTLLDLASVDDTHAQARLFDSPAQDKESDRLMATVDELNKRFGRSTVAPASTFGDDEAPWHMRQERMTPAYTTDWNQVVDIWR</sequence>
<protein>
    <recommendedName>
        <fullName evidence="1">DUF4113 domain-containing protein</fullName>
    </recommendedName>
</protein>
<dbReference type="STRING" id="206506.AAV32_09835"/>
<accession>A0A171KSJ1</accession>
<dbReference type="AlphaFoldDB" id="A0A171KSJ1"/>
<dbReference type="EMBL" id="LBNE01000005">
    <property type="protein sequence ID" value="KKO71858.1"/>
    <property type="molecule type" value="Genomic_DNA"/>
</dbReference>
<reference evidence="2 3" key="1">
    <citation type="submission" date="2015-04" db="EMBL/GenBank/DDBJ databases">
        <title>Genome sequence of Kerstersia gyiorum CG1.</title>
        <authorList>
            <person name="Greninger A.L."/>
            <person name="Kozyreva V."/>
            <person name="Chaturvedi V."/>
        </authorList>
    </citation>
    <scope>NUCLEOTIDE SEQUENCE [LARGE SCALE GENOMIC DNA]</scope>
    <source>
        <strain evidence="2 3">CG1</strain>
    </source>
</reference>
<evidence type="ECO:0000313" key="3">
    <source>
        <dbReference type="Proteomes" id="UP000078084"/>
    </source>
</evidence>
<dbReference type="InterPro" id="IPR025188">
    <property type="entry name" value="DUF4113"/>
</dbReference>